<dbReference type="RefSeq" id="WP_135589198.1">
    <property type="nucleotide sequence ID" value="NZ_RQEP01000019.1"/>
</dbReference>
<dbReference type="OrthoDB" id="9802516at2"/>
<dbReference type="GO" id="GO:0003676">
    <property type="term" value="F:nucleic acid binding"/>
    <property type="evidence" value="ECO:0007669"/>
    <property type="project" value="InterPro"/>
</dbReference>
<dbReference type="Proteomes" id="UP000297453">
    <property type="component" value="Unassembled WGS sequence"/>
</dbReference>
<evidence type="ECO:0000313" key="4">
    <source>
        <dbReference type="Proteomes" id="UP000297453"/>
    </source>
</evidence>
<dbReference type="EMBL" id="RQEP01000019">
    <property type="protein sequence ID" value="TGJ99105.1"/>
    <property type="molecule type" value="Genomic_DNA"/>
</dbReference>
<dbReference type="HAMAP" id="MF_00048">
    <property type="entry name" value="UPF0102"/>
    <property type="match status" value="1"/>
</dbReference>
<comment type="similarity">
    <text evidence="1 2">Belongs to the UPF0102 family.</text>
</comment>
<reference evidence="3" key="1">
    <citation type="journal article" date="2019" name="PLoS Negl. Trop. Dis.">
        <title>Revisiting the worldwide diversity of Leptospira species in the environment.</title>
        <authorList>
            <person name="Vincent A.T."/>
            <person name="Schiettekatte O."/>
            <person name="Bourhy P."/>
            <person name="Veyrier F.J."/>
            <person name="Picardeau M."/>
        </authorList>
    </citation>
    <scope>NUCLEOTIDE SEQUENCE [LARGE SCALE GENOMIC DNA]</scope>
    <source>
        <strain evidence="3">SSS9</strain>
    </source>
</reference>
<name>A0A4R9FKG1_9LEPT</name>
<dbReference type="AlphaFoldDB" id="A0A4R9FKG1"/>
<keyword evidence="4" id="KW-1185">Reference proteome</keyword>
<dbReference type="InterPro" id="IPR011856">
    <property type="entry name" value="tRNA_endonuc-like_dom_sf"/>
</dbReference>
<evidence type="ECO:0000256" key="2">
    <source>
        <dbReference type="HAMAP-Rule" id="MF_00048"/>
    </source>
</evidence>
<dbReference type="SUPFAM" id="SSF52980">
    <property type="entry name" value="Restriction endonuclease-like"/>
    <property type="match status" value="1"/>
</dbReference>
<dbReference type="PANTHER" id="PTHR34039:SF1">
    <property type="entry name" value="UPF0102 PROTEIN YRAN"/>
    <property type="match status" value="1"/>
</dbReference>
<protein>
    <recommendedName>
        <fullName evidence="2">UPF0102 protein EHO59_14590</fullName>
    </recommendedName>
</protein>
<comment type="caution">
    <text evidence="3">The sequence shown here is derived from an EMBL/GenBank/DDBJ whole genome shotgun (WGS) entry which is preliminary data.</text>
</comment>
<evidence type="ECO:0000256" key="1">
    <source>
        <dbReference type="ARBA" id="ARBA00006738"/>
    </source>
</evidence>
<sequence length="119" mass="14394">MKVSQNHNREKGNLGEELAKDYLTKNGHQILARNFRTRTAEIDIITLRENVLHFIEVKHWTQREEFDPLEIFTPQKIRKMRTAAKHYLEKDVSFRNYFVSFCLAFINEKRELTFYLNLF</sequence>
<accession>A0A4R9FKG1</accession>
<organism evidence="3 4">
    <name type="scientific">Leptospira semungkisensis</name>
    <dbReference type="NCBI Taxonomy" id="2484985"/>
    <lineage>
        <taxon>Bacteria</taxon>
        <taxon>Pseudomonadati</taxon>
        <taxon>Spirochaetota</taxon>
        <taxon>Spirochaetia</taxon>
        <taxon>Leptospirales</taxon>
        <taxon>Leptospiraceae</taxon>
        <taxon>Leptospira</taxon>
    </lineage>
</organism>
<dbReference type="InterPro" id="IPR011335">
    <property type="entry name" value="Restrct_endonuc-II-like"/>
</dbReference>
<dbReference type="Pfam" id="PF02021">
    <property type="entry name" value="UPF0102"/>
    <property type="match status" value="1"/>
</dbReference>
<evidence type="ECO:0000313" key="3">
    <source>
        <dbReference type="EMBL" id="TGJ99105.1"/>
    </source>
</evidence>
<gene>
    <name evidence="3" type="ORF">EHO59_14590</name>
</gene>
<dbReference type="Gene3D" id="3.40.1350.10">
    <property type="match status" value="1"/>
</dbReference>
<dbReference type="InterPro" id="IPR003509">
    <property type="entry name" value="UPF0102_YraN-like"/>
</dbReference>
<dbReference type="PANTHER" id="PTHR34039">
    <property type="entry name" value="UPF0102 PROTEIN YRAN"/>
    <property type="match status" value="1"/>
</dbReference>
<proteinExistence type="inferred from homology"/>